<dbReference type="AlphaFoldDB" id="A0A3L6SED8"/>
<reference evidence="3" key="1">
    <citation type="journal article" date="2019" name="Nat. Commun.">
        <title>The genome of broomcorn millet.</title>
        <authorList>
            <person name="Zou C."/>
            <person name="Miki D."/>
            <person name="Li D."/>
            <person name="Tang Q."/>
            <person name="Xiao L."/>
            <person name="Rajput S."/>
            <person name="Deng P."/>
            <person name="Jia W."/>
            <person name="Huang R."/>
            <person name="Zhang M."/>
            <person name="Sun Y."/>
            <person name="Hu J."/>
            <person name="Fu X."/>
            <person name="Schnable P.S."/>
            <person name="Li F."/>
            <person name="Zhang H."/>
            <person name="Feng B."/>
            <person name="Zhu X."/>
            <person name="Liu R."/>
            <person name="Schnable J.C."/>
            <person name="Zhu J.-K."/>
            <person name="Zhang H."/>
        </authorList>
    </citation>
    <scope>NUCLEOTIDE SEQUENCE [LARGE SCALE GENOMIC DNA]</scope>
</reference>
<dbReference type="EMBL" id="PQIB02000005">
    <property type="protein sequence ID" value="RLN18859.1"/>
    <property type="molecule type" value="Genomic_DNA"/>
</dbReference>
<comment type="caution">
    <text evidence="2">The sequence shown here is derived from an EMBL/GenBank/DDBJ whole genome shotgun (WGS) entry which is preliminary data.</text>
</comment>
<evidence type="ECO:0000256" key="1">
    <source>
        <dbReference type="SAM" id="MobiDB-lite"/>
    </source>
</evidence>
<feature type="compositionally biased region" description="Acidic residues" evidence="1">
    <location>
        <begin position="278"/>
        <end position="287"/>
    </location>
</feature>
<accession>A0A3L6SED8</accession>
<dbReference type="Proteomes" id="UP000275267">
    <property type="component" value="Unassembled WGS sequence"/>
</dbReference>
<gene>
    <name evidence="2" type="ORF">C2845_PM02G15390</name>
</gene>
<organism evidence="2 3">
    <name type="scientific">Panicum miliaceum</name>
    <name type="common">Proso millet</name>
    <name type="synonym">Broomcorn millet</name>
    <dbReference type="NCBI Taxonomy" id="4540"/>
    <lineage>
        <taxon>Eukaryota</taxon>
        <taxon>Viridiplantae</taxon>
        <taxon>Streptophyta</taxon>
        <taxon>Embryophyta</taxon>
        <taxon>Tracheophyta</taxon>
        <taxon>Spermatophyta</taxon>
        <taxon>Magnoliopsida</taxon>
        <taxon>Liliopsida</taxon>
        <taxon>Poales</taxon>
        <taxon>Poaceae</taxon>
        <taxon>PACMAD clade</taxon>
        <taxon>Panicoideae</taxon>
        <taxon>Panicodae</taxon>
        <taxon>Paniceae</taxon>
        <taxon>Panicinae</taxon>
        <taxon>Panicum</taxon>
        <taxon>Panicum sect. Panicum</taxon>
    </lineage>
</organism>
<dbReference type="PANTHER" id="PTHR33026">
    <property type="entry name" value="OS06G0360600 PROTEIN"/>
    <property type="match status" value="1"/>
</dbReference>
<proteinExistence type="predicted"/>
<evidence type="ECO:0000313" key="2">
    <source>
        <dbReference type="EMBL" id="RLN18859.1"/>
    </source>
</evidence>
<feature type="region of interest" description="Disordered" evidence="1">
    <location>
        <begin position="240"/>
        <end position="287"/>
    </location>
</feature>
<sequence length="287" mass="32507">MEARGILPEKVISKWRGCCYGEEFPIEDRTEIVLFRSIYEKGFSLPARAFFRWLLYFYGLKWGKYLDVTLKDRNNKWVEEWFVVANPAPSVLPRTGLPAVFNEKWEEMPTEEEMVQVKIILAELLTQPIQERVHLGYEYLGCNDPTRVQNCKVSRVEGLNRVYRIMSGEVRDKGCLKAHCLKQPTTKERVMEYWFPAPLPEGQDRKVVERPSVPTDAAEVFDCISGSSAGSEPEVEIVGAMEPAAGAGTIEREAQEEEDKGVPKDALKGGPGDVPIRDEEEAAQGLH</sequence>
<evidence type="ECO:0000313" key="3">
    <source>
        <dbReference type="Proteomes" id="UP000275267"/>
    </source>
</evidence>
<keyword evidence="3" id="KW-1185">Reference proteome</keyword>
<name>A0A3L6SED8_PANMI</name>
<dbReference type="PANTHER" id="PTHR33026:SF7">
    <property type="entry name" value="OS03G0100275 PROTEIN"/>
    <property type="match status" value="1"/>
</dbReference>
<protein>
    <submittedName>
        <fullName evidence="2">Uncharacterized protein</fullName>
    </submittedName>
</protein>